<dbReference type="PANTHER" id="PTHR48090">
    <property type="entry name" value="UNDECAPRENYL-PHOSPHATE 4-DEOXY-4-FORMAMIDO-L-ARABINOSE TRANSFERASE-RELATED"/>
    <property type="match status" value="1"/>
</dbReference>
<keyword evidence="3" id="KW-1185">Reference proteome</keyword>
<dbReference type="InterPro" id="IPR029044">
    <property type="entry name" value="Nucleotide-diphossugar_trans"/>
</dbReference>
<dbReference type="Proteomes" id="UP000266005">
    <property type="component" value="Unassembled WGS sequence"/>
</dbReference>
<comment type="caution">
    <text evidence="2">The sequence shown here is derived from an EMBL/GenBank/DDBJ whole genome shotgun (WGS) entry which is preliminary data.</text>
</comment>
<evidence type="ECO:0000313" key="2">
    <source>
        <dbReference type="EMBL" id="RIJ34424.1"/>
    </source>
</evidence>
<gene>
    <name evidence="2" type="ORF">D1627_16035</name>
</gene>
<evidence type="ECO:0000259" key="1">
    <source>
        <dbReference type="Pfam" id="PF00535"/>
    </source>
</evidence>
<accession>A0A399RVW3</accession>
<dbReference type="InterPro" id="IPR050256">
    <property type="entry name" value="Glycosyltransferase_2"/>
</dbReference>
<dbReference type="AlphaFoldDB" id="A0A399RVW3"/>
<proteinExistence type="predicted"/>
<feature type="domain" description="Glycosyltransferase 2-like" evidence="1">
    <location>
        <begin position="6"/>
        <end position="161"/>
    </location>
</feature>
<dbReference type="InterPro" id="IPR001173">
    <property type="entry name" value="Glyco_trans_2-like"/>
</dbReference>
<protein>
    <submittedName>
        <fullName evidence="2">Glycosyltransferase family 2 protein</fullName>
    </submittedName>
</protein>
<dbReference type="Pfam" id="PF00535">
    <property type="entry name" value="Glycos_transf_2"/>
    <property type="match status" value="1"/>
</dbReference>
<keyword evidence="2" id="KW-0808">Transferase</keyword>
<name>A0A399RVW3_9BACT</name>
<dbReference type="EMBL" id="QWGE01000005">
    <property type="protein sequence ID" value="RIJ34424.1"/>
    <property type="molecule type" value="Genomic_DNA"/>
</dbReference>
<reference evidence="3" key="1">
    <citation type="submission" date="2018-08" db="EMBL/GenBank/DDBJ databases">
        <title>Mucilaginibacter sp. MYSH2.</title>
        <authorList>
            <person name="Seo T."/>
        </authorList>
    </citation>
    <scope>NUCLEOTIDE SEQUENCE [LARGE SCALE GENOMIC DNA]</scope>
    <source>
        <strain evidence="3">KIRAN</strain>
    </source>
</reference>
<dbReference type="PANTHER" id="PTHR48090:SF7">
    <property type="entry name" value="RFBJ PROTEIN"/>
    <property type="match status" value="1"/>
</dbReference>
<dbReference type="CDD" id="cd04179">
    <property type="entry name" value="DPM_DPG-synthase_like"/>
    <property type="match status" value="1"/>
</dbReference>
<dbReference type="OrthoDB" id="9797819at2"/>
<evidence type="ECO:0000313" key="3">
    <source>
        <dbReference type="Proteomes" id="UP000266005"/>
    </source>
</evidence>
<dbReference type="RefSeq" id="WP_119433284.1">
    <property type="nucleotide sequence ID" value="NZ_QWGE01000005.1"/>
</dbReference>
<sequence length="230" mass="25076">MAIINLIIPAYNEEQSIARVLQDIPVGLVDEVIVVNNNSSDRTATVASAAGATVLDEPSPGYGNACLKGIAYAAAKPAATRPDIIVFMDGDYSDYPEETAKLIQPILDNQADMVIGSRALGNREAGAMLPQQIFGNWLATTLLRLLYGAHFTDLGPFRAIRLDTLLALNMRDKTYGWTVEMQAKAAKQHVKYTEVPVTYRKRIGVSKVSGTIKGTLLAGYKIILTIFRYL</sequence>
<organism evidence="2 3">
    <name type="scientific">Pontibacter oryzae</name>
    <dbReference type="NCBI Taxonomy" id="2304593"/>
    <lineage>
        <taxon>Bacteria</taxon>
        <taxon>Pseudomonadati</taxon>
        <taxon>Bacteroidota</taxon>
        <taxon>Cytophagia</taxon>
        <taxon>Cytophagales</taxon>
        <taxon>Hymenobacteraceae</taxon>
        <taxon>Pontibacter</taxon>
    </lineage>
</organism>
<dbReference type="GO" id="GO:0016740">
    <property type="term" value="F:transferase activity"/>
    <property type="evidence" value="ECO:0007669"/>
    <property type="project" value="UniProtKB-KW"/>
</dbReference>
<dbReference type="Gene3D" id="3.90.550.10">
    <property type="entry name" value="Spore Coat Polysaccharide Biosynthesis Protein SpsA, Chain A"/>
    <property type="match status" value="1"/>
</dbReference>
<dbReference type="SUPFAM" id="SSF53448">
    <property type="entry name" value="Nucleotide-diphospho-sugar transferases"/>
    <property type="match status" value="1"/>
</dbReference>